<feature type="compositionally biased region" description="Polar residues" evidence="2">
    <location>
        <begin position="560"/>
        <end position="579"/>
    </location>
</feature>
<keyword evidence="5" id="KW-1185">Reference proteome</keyword>
<feature type="compositionally biased region" description="Basic and acidic residues" evidence="2">
    <location>
        <begin position="453"/>
        <end position="482"/>
    </location>
</feature>
<feature type="transmembrane region" description="Helical" evidence="3">
    <location>
        <begin position="21"/>
        <end position="39"/>
    </location>
</feature>
<evidence type="ECO:0000256" key="3">
    <source>
        <dbReference type="SAM" id="Phobius"/>
    </source>
</evidence>
<feature type="coiled-coil region" evidence="1">
    <location>
        <begin position="342"/>
        <end position="369"/>
    </location>
</feature>
<proteinExistence type="predicted"/>
<accession>A0A6A5BZW3</accession>
<organism evidence="4 5">
    <name type="scientific">Naegleria fowleri</name>
    <name type="common">Brain eating amoeba</name>
    <dbReference type="NCBI Taxonomy" id="5763"/>
    <lineage>
        <taxon>Eukaryota</taxon>
        <taxon>Discoba</taxon>
        <taxon>Heterolobosea</taxon>
        <taxon>Tetramitia</taxon>
        <taxon>Eutetramitia</taxon>
        <taxon>Vahlkampfiidae</taxon>
        <taxon>Naegleria</taxon>
    </lineage>
</organism>
<dbReference type="Proteomes" id="UP000444721">
    <property type="component" value="Unassembled WGS sequence"/>
</dbReference>
<feature type="region of interest" description="Disordered" evidence="2">
    <location>
        <begin position="453"/>
        <end position="524"/>
    </location>
</feature>
<dbReference type="VEuPathDB" id="AmoebaDB:NF0107360"/>
<gene>
    <name evidence="4" type="ORF">FDP41_001215</name>
</gene>
<evidence type="ECO:0000313" key="4">
    <source>
        <dbReference type="EMBL" id="KAF0980062.1"/>
    </source>
</evidence>
<name>A0A6A5BZW3_NAEFO</name>
<feature type="coiled-coil region" evidence="1">
    <location>
        <begin position="103"/>
        <end position="313"/>
    </location>
</feature>
<sequence>MITAQQFTQARQNVIRYSKNIILFPFQTFKFFFNLWFSLTRFFVYDLPIKTITWLYHFVMGSFLVKLFVLPLAKWIVQNVEKPLEEQLKSSQVVKKAIRHIPAALSQTQAKELKQEIEQKDQHIQTLLHEKNDLSRLLHEKELELNELLQGSSSSGQFSVKELESKISSLMSQLESVKTEKEKLIKEKNTLELTSLSQLQMMKQVETMLNIQANKVKELEQAKDHVRNEYEKILRENERLRHEHEQFDVQNKKILDTHKKDYDKLKREFDKLKHQNEKLESQISILNGQISTLDQENRSLRESKFLMEKAQKEQVQRDDAFQKLKHDLDIANNKIHERDNSVNSLKHKVNEKEKEVALLREQVRILDSELKTKVKESQMYSERIDKLQRLEEISPTSENYLPTPNLRSEEEMLVNPQIAEKAIEETEENIPSASFGLMDVGIDEKALKGGDIETNKKKEIPSHEKQEKAISSSMKDKNERYEIPSSSDLSKTSDLSKDILPNESIDKAEVVSGPSQENLKSQTKDIDTQEVTDVYSSSYLAPQQKSKEISGIEHPIKDVSQSSRISGGISTDVKSQQPLQKDLSAEVSQQETIEDKPKLYQADDNYVPELADMLDSVEKGEIENVQFQSIACVPKLKGSLVNLISDQIDDLLTVLQNSDQVSFVDFSSCGLDTNFVKRILNSLAINNSIEIIDLGCNEKVEPNLIVDDLINFFSQNKKCQKFLAKDWKFSDDKISKIIQIIHDKNNSLTEFKFDESSVKQDQIILLNESIKRNVNAM</sequence>
<feature type="region of interest" description="Disordered" evidence="2">
    <location>
        <begin position="560"/>
        <end position="580"/>
    </location>
</feature>
<dbReference type="EMBL" id="VFQX01000022">
    <property type="protein sequence ID" value="KAF0980062.1"/>
    <property type="molecule type" value="Genomic_DNA"/>
</dbReference>
<dbReference type="AlphaFoldDB" id="A0A6A5BZW3"/>
<dbReference type="OMA" id="FKHVSCT"/>
<evidence type="ECO:0000256" key="2">
    <source>
        <dbReference type="SAM" id="MobiDB-lite"/>
    </source>
</evidence>
<protein>
    <submittedName>
        <fullName evidence="4">Uncharacterized protein</fullName>
    </submittedName>
</protein>
<keyword evidence="1" id="KW-0175">Coiled coil</keyword>
<dbReference type="SUPFAM" id="SSF52047">
    <property type="entry name" value="RNI-like"/>
    <property type="match status" value="1"/>
</dbReference>
<dbReference type="VEuPathDB" id="AmoebaDB:NfTy_048490"/>
<keyword evidence="3" id="KW-0472">Membrane</keyword>
<dbReference type="VEuPathDB" id="AmoebaDB:FDP41_001215"/>
<dbReference type="GeneID" id="68108433"/>
<reference evidence="4 5" key="1">
    <citation type="journal article" date="2019" name="Sci. Rep.">
        <title>Nanopore sequencing improves the draft genome of the human pathogenic amoeba Naegleria fowleri.</title>
        <authorList>
            <person name="Liechti N."/>
            <person name="Schurch N."/>
            <person name="Bruggmann R."/>
            <person name="Wittwer M."/>
        </authorList>
    </citation>
    <scope>NUCLEOTIDE SEQUENCE [LARGE SCALE GENOMIC DNA]</scope>
    <source>
        <strain evidence="4 5">ATCC 30894</strain>
    </source>
</reference>
<evidence type="ECO:0000313" key="5">
    <source>
        <dbReference type="Proteomes" id="UP000444721"/>
    </source>
</evidence>
<keyword evidence="3" id="KW-1133">Transmembrane helix</keyword>
<comment type="caution">
    <text evidence="4">The sequence shown here is derived from an EMBL/GenBank/DDBJ whole genome shotgun (WGS) entry which is preliminary data.</text>
</comment>
<dbReference type="OrthoDB" id="10255522at2759"/>
<dbReference type="Gene3D" id="3.80.10.10">
    <property type="entry name" value="Ribonuclease Inhibitor"/>
    <property type="match status" value="1"/>
</dbReference>
<evidence type="ECO:0000256" key="1">
    <source>
        <dbReference type="SAM" id="Coils"/>
    </source>
</evidence>
<keyword evidence="3" id="KW-0812">Transmembrane</keyword>
<dbReference type="InterPro" id="IPR032675">
    <property type="entry name" value="LRR_dom_sf"/>
</dbReference>
<dbReference type="RefSeq" id="XP_044564775.1">
    <property type="nucleotide sequence ID" value="XM_044702637.1"/>
</dbReference>